<comment type="caution">
    <text evidence="1">The sequence shown here is derived from an EMBL/GenBank/DDBJ whole genome shotgun (WGS) entry which is preliminary data.</text>
</comment>
<dbReference type="AlphaFoldDB" id="A4A269"/>
<evidence type="ECO:0000313" key="1">
    <source>
        <dbReference type="EMBL" id="EAQ77172.1"/>
    </source>
</evidence>
<proteinExistence type="predicted"/>
<dbReference type="HOGENOM" id="CLU_1047645_0_0_0"/>
<feature type="non-terminal residue" evidence="1">
    <location>
        <position position="267"/>
    </location>
</feature>
<gene>
    <name evidence="1" type="ORF">DSM3645_15250</name>
</gene>
<dbReference type="eggNOG" id="COG3209">
    <property type="taxonomic scope" value="Bacteria"/>
</dbReference>
<accession>A4A269</accession>
<sequence length="267" mass="30379">MQSKSDPDHYIHQFSGDAPFKAKTLEFRLNSDPSQPQGCMHACAYITFGDNSDGDPVRSVAWGTVVKSIDQLGPMRRRSTNKLCCWPHRIRVNPSPVPDYVTPQPEWMPGNPDDLNHAPFWPSLDFDLMEDSAYAPVRYANGELQLRIKDLSSEAFGIPWGHTRIYSNRLSHSHDYGNGTNWMVHEWPTLVEFKSPITPAPVGVTTKETRTGCSIVLVRGTRNALWFDETVDKDGKTNWEPRFNARHVLQHDTEEHLIRIYAPNGHT</sequence>
<dbReference type="Proteomes" id="UP000004358">
    <property type="component" value="Unassembled WGS sequence"/>
</dbReference>
<reference evidence="1 2" key="1">
    <citation type="submission" date="2006-02" db="EMBL/GenBank/DDBJ databases">
        <authorList>
            <person name="Amann R."/>
            <person name="Ferriera S."/>
            <person name="Johnson J."/>
            <person name="Kravitz S."/>
            <person name="Halpern A."/>
            <person name="Remington K."/>
            <person name="Beeson K."/>
            <person name="Tran B."/>
            <person name="Rogers Y.-H."/>
            <person name="Friedman R."/>
            <person name="Venter J.C."/>
        </authorList>
    </citation>
    <scope>NUCLEOTIDE SEQUENCE [LARGE SCALE GENOMIC DNA]</scope>
    <source>
        <strain evidence="1 2">DSM 3645</strain>
    </source>
</reference>
<protein>
    <submittedName>
        <fullName evidence="1">Uncharacterized protein</fullName>
    </submittedName>
</protein>
<name>A4A269_9BACT</name>
<organism evidence="1 2">
    <name type="scientific">Blastopirellula marina DSM 3645</name>
    <dbReference type="NCBI Taxonomy" id="314230"/>
    <lineage>
        <taxon>Bacteria</taxon>
        <taxon>Pseudomonadati</taxon>
        <taxon>Planctomycetota</taxon>
        <taxon>Planctomycetia</taxon>
        <taxon>Pirellulales</taxon>
        <taxon>Pirellulaceae</taxon>
        <taxon>Blastopirellula</taxon>
    </lineage>
</organism>
<dbReference type="EMBL" id="AANZ01000041">
    <property type="protein sequence ID" value="EAQ77172.1"/>
    <property type="molecule type" value="Genomic_DNA"/>
</dbReference>
<dbReference type="STRING" id="314230.DSM3645_15250"/>
<evidence type="ECO:0000313" key="2">
    <source>
        <dbReference type="Proteomes" id="UP000004358"/>
    </source>
</evidence>